<proteinExistence type="predicted"/>
<evidence type="ECO:0000313" key="1">
    <source>
        <dbReference type="EMBL" id="MBL1118190.1"/>
    </source>
</evidence>
<dbReference type="Gene3D" id="3.20.20.80">
    <property type="entry name" value="Glycosidases"/>
    <property type="match status" value="1"/>
</dbReference>
<comment type="caution">
    <text evidence="1">The sequence shown here is derived from an EMBL/GenBank/DDBJ whole genome shotgun (WGS) entry which is preliminary data.</text>
</comment>
<gene>
    <name evidence="1" type="ORF">JK364_38305</name>
</gene>
<organism evidence="1 2">
    <name type="scientific">Streptomyces endocoffeicus</name>
    <dbReference type="NCBI Taxonomy" id="2898945"/>
    <lineage>
        <taxon>Bacteria</taxon>
        <taxon>Bacillati</taxon>
        <taxon>Actinomycetota</taxon>
        <taxon>Actinomycetes</taxon>
        <taxon>Kitasatosporales</taxon>
        <taxon>Streptomycetaceae</taxon>
        <taxon>Streptomyces</taxon>
    </lineage>
</organism>
<reference evidence="1 2" key="1">
    <citation type="submission" date="2021-01" db="EMBL/GenBank/DDBJ databases">
        <title>WGS of actinomycetes isolated from Thailand.</title>
        <authorList>
            <person name="Thawai C."/>
        </authorList>
    </citation>
    <scope>NUCLEOTIDE SEQUENCE [LARGE SCALE GENOMIC DNA]</scope>
    <source>
        <strain evidence="1 2">CA3R110</strain>
    </source>
</reference>
<dbReference type="RefSeq" id="WP_201856013.1">
    <property type="nucleotide sequence ID" value="NZ_JAERRG010000021.1"/>
</dbReference>
<accession>A0ABS1Q0H5</accession>
<keyword evidence="2" id="KW-1185">Reference proteome</keyword>
<dbReference type="Proteomes" id="UP000621510">
    <property type="component" value="Unassembled WGS sequence"/>
</dbReference>
<dbReference type="InterPro" id="IPR006311">
    <property type="entry name" value="TAT_signal"/>
</dbReference>
<name>A0ABS1Q0H5_9ACTN</name>
<protein>
    <submittedName>
        <fullName evidence="1">Uncharacterized protein</fullName>
    </submittedName>
</protein>
<dbReference type="PROSITE" id="PS51318">
    <property type="entry name" value="TAT"/>
    <property type="match status" value="1"/>
</dbReference>
<sequence>MTANNSDSAPAGKPSRRGILKVATAVSGGAVLGLAVPTAAVAAGRGPQATRTLVGAIRWDAWVGGDSHYGSGVNRTLSPDKYHFRLPFYADITVPRPVLIDQSFDGETTGTAPAGWSVKAPTGTDASVVEVSGRTGKSVRLRSSSGSTAVTMARTFSAQKRAVTVQWQWKEAAAGQGASASLSGGSSVAVDLATRGDAGAKELVYRASDGSWNVVQAIESDRWYSIKIVIDPTPPEAAAPFVDIFVDGIRKVRNAAFRESATVLDTLVFGTSEGSPCELYIDDVSTRVTESVNSDATLQGVMDREIQYAKDAGIDYWAFLYYPQQPLARARELYLSSKRRGDVNWCAILDGNFTGSYATNLPHLVAQFSESNYQRVLGGRPLVYFFSTATAGQVATMRAACAQAGLPDPYIVVMAWTAQGAADLKAAVGADAVSRYATGKQNGRPYSELADAEAGLWDQYATAAGSVVPTVSTGWDKRTRYDYPLSWEPNYTGFKDEWTQQATPKEIATHLQGAVTWNHSHPDNASASTVLIYAWNEFDEGGWICPTLFEIRDAGRPLRLDAIAEVPRTS</sequence>
<dbReference type="EMBL" id="JAERRG010000021">
    <property type="protein sequence ID" value="MBL1118190.1"/>
    <property type="molecule type" value="Genomic_DNA"/>
</dbReference>
<evidence type="ECO:0000313" key="2">
    <source>
        <dbReference type="Proteomes" id="UP000621510"/>
    </source>
</evidence>